<dbReference type="KEGG" id="vg:27912097"/>
<protein>
    <submittedName>
        <fullName evidence="1">Protein UL27</fullName>
    </submittedName>
</protein>
<proteinExistence type="predicted"/>
<dbReference type="GeneID" id="27912097"/>
<sequence>MDLYGIDIFKGPIKSSITYVIPNHPYLSWTLFNSREIDVNLNELTEDMILDSSNLTAEDLFHIRGLKFRDDSILWTILFGKNSAEFKRREGNYISLKEFFYILESLGFEKNISYFHQYLTKSTALAHFTIAEYVMSTEKKNTLAAHFNRLLELLDSFFLQFLMLRNRCESSSLLHLFELVPNPKETSGDVIAPSSLLLKNFLADSVFIAFATNYDFMAANLCNCDECRYFLFVNFLKKKKKKCSLSDIIDFNVDDLILGQLHLSENEALYVRENINRDLGIRLILSAVELKKLPILQRDDLGKGHLERNILKIYCNITFCLFLARRVRERIDRDLKTVSNFFVRSLTVLAVGVSEINGLESVQSKFSVLASQFETKDTMSVPRLCYSFLETVSVFISTCQKQNHRVRLLIEHMCQRKVIFTTSCPFIKECREIRHDILEGFLGPVELYYMVNPSRFFRYQDCNLYGTQTWSGFYPNVVPYAVRGGGPFEVRVFEHRMRQRRALVRKRLLRELQQRGCVIRQIRRIPSLAICPFIAQLREAPV</sequence>
<reference evidence="1 2" key="1">
    <citation type="journal article" date="2016" name="J. Virol.">
        <title>Complete Unique Genome Sequence, Expression Profile, and Salivary Gland Tissue Tropism of the Herpesvirus 7 Homolog in Pigtailed Macaques.</title>
        <authorList>
            <person name="Staheli J.P."/>
            <person name="Dyen M.R."/>
            <person name="Basom R."/>
            <person name="Fitzgibbon M."/>
            <person name="Barcy S."/>
        </authorList>
    </citation>
    <scope>NUCLEOTIDE SEQUENCE [LARGE SCALE GENOMIC DNA]</scope>
</reference>
<accession>A0A192XNS3</accession>
<evidence type="ECO:0000313" key="2">
    <source>
        <dbReference type="Proteomes" id="UP000202843"/>
    </source>
</evidence>
<evidence type="ECO:0000313" key="1">
    <source>
        <dbReference type="EMBL" id="ANC96537.1"/>
    </source>
</evidence>
<dbReference type="RefSeq" id="YP_009253913.1">
    <property type="nucleotide sequence ID" value="NC_030200.1"/>
</dbReference>
<dbReference type="EMBL" id="KU351741">
    <property type="protein sequence ID" value="ANC96537.1"/>
    <property type="molecule type" value="Genomic_DNA"/>
</dbReference>
<gene>
    <name evidence="1" type="primary">U4</name>
</gene>
<dbReference type="OrthoDB" id="4840at10239"/>
<organism evidence="1 2">
    <name type="scientific">macacine betaherpesvirus 9</name>
    <dbReference type="NCBI Taxonomy" id="2560568"/>
    <lineage>
        <taxon>Viruses</taxon>
        <taxon>Duplodnaviria</taxon>
        <taxon>Heunggongvirae</taxon>
        <taxon>Peploviricota</taxon>
        <taxon>Herviviricetes</taxon>
        <taxon>Herpesvirales</taxon>
        <taxon>Orthoherpesviridae</taxon>
        <taxon>Betaherpesvirinae</taxon>
        <taxon>Roseolovirus</taxon>
        <taxon>Roseolovirus macacinebeta9</taxon>
    </lineage>
</organism>
<keyword evidence="2" id="KW-1185">Reference proteome</keyword>
<dbReference type="Proteomes" id="UP000202843">
    <property type="component" value="Segment"/>
</dbReference>
<name>A0A192XNS3_9BETA</name>